<proteinExistence type="inferred from homology"/>
<dbReference type="EMBL" id="SACN01000005">
    <property type="protein sequence ID" value="RVT89444.1"/>
    <property type="molecule type" value="Genomic_DNA"/>
</dbReference>
<evidence type="ECO:0000256" key="4">
    <source>
        <dbReference type="PIRSR" id="PIRSR001112-1"/>
    </source>
</evidence>
<keyword evidence="3 6" id="KW-0378">Hydrolase</keyword>
<evidence type="ECO:0000256" key="2">
    <source>
        <dbReference type="ARBA" id="ARBA00022797"/>
    </source>
</evidence>
<keyword evidence="2" id="KW-0058">Aromatic hydrocarbons catabolism</keyword>
<dbReference type="PIRSF" id="PIRSF001112">
    <property type="entry name" value="Epoxide_hydrolase"/>
    <property type="match status" value="1"/>
</dbReference>
<dbReference type="AlphaFoldDB" id="A0A437LVP2"/>
<feature type="active site" description="Nucleophile" evidence="4">
    <location>
        <position position="177"/>
    </location>
</feature>
<feature type="active site" description="Proton acceptor" evidence="4">
    <location>
        <position position="361"/>
    </location>
</feature>
<dbReference type="Pfam" id="PF06441">
    <property type="entry name" value="EHN"/>
    <property type="match status" value="1"/>
</dbReference>
<evidence type="ECO:0000256" key="1">
    <source>
        <dbReference type="ARBA" id="ARBA00010088"/>
    </source>
</evidence>
<dbReference type="RefSeq" id="WP_127746522.1">
    <property type="nucleotide sequence ID" value="NZ_SACN01000005.1"/>
</dbReference>
<evidence type="ECO:0000313" key="7">
    <source>
        <dbReference type="Proteomes" id="UP000282971"/>
    </source>
</evidence>
<name>A0A437LVP2_9SPHN</name>
<comment type="similarity">
    <text evidence="1">Belongs to the peptidase S33 family.</text>
</comment>
<dbReference type="InterPro" id="IPR000639">
    <property type="entry name" value="Epox_hydrolase-like"/>
</dbReference>
<reference evidence="6 7" key="1">
    <citation type="submission" date="2019-01" db="EMBL/GenBank/DDBJ databases">
        <authorList>
            <person name="Chen W.-M."/>
        </authorList>
    </citation>
    <scope>NUCLEOTIDE SEQUENCE [LARGE SCALE GENOMIC DNA]</scope>
    <source>
        <strain evidence="6 7">CCP-7</strain>
    </source>
</reference>
<dbReference type="PANTHER" id="PTHR21661:SF35">
    <property type="entry name" value="EPOXIDE HYDROLASE"/>
    <property type="match status" value="1"/>
</dbReference>
<dbReference type="InterPro" id="IPR016292">
    <property type="entry name" value="Epoxide_hydrolase"/>
</dbReference>
<dbReference type="Gene3D" id="3.40.50.1820">
    <property type="entry name" value="alpha/beta hydrolase"/>
    <property type="match status" value="1"/>
</dbReference>
<protein>
    <submittedName>
        <fullName evidence="6">Epoxide hydrolase</fullName>
    </submittedName>
</protein>
<dbReference type="GO" id="GO:0004301">
    <property type="term" value="F:epoxide hydrolase activity"/>
    <property type="evidence" value="ECO:0007669"/>
    <property type="project" value="TreeGrafter"/>
</dbReference>
<feature type="active site" description="Proton donor" evidence="4">
    <location>
        <position position="305"/>
    </location>
</feature>
<dbReference type="Proteomes" id="UP000282971">
    <property type="component" value="Unassembled WGS sequence"/>
</dbReference>
<comment type="caution">
    <text evidence="6">The sequence shown here is derived from an EMBL/GenBank/DDBJ whole genome shotgun (WGS) entry which is preliminary data.</text>
</comment>
<dbReference type="GO" id="GO:0097176">
    <property type="term" value="P:epoxide metabolic process"/>
    <property type="evidence" value="ECO:0007669"/>
    <property type="project" value="TreeGrafter"/>
</dbReference>
<evidence type="ECO:0000256" key="3">
    <source>
        <dbReference type="ARBA" id="ARBA00022801"/>
    </source>
</evidence>
<evidence type="ECO:0000259" key="5">
    <source>
        <dbReference type="Pfam" id="PF06441"/>
    </source>
</evidence>
<feature type="domain" description="Epoxide hydrolase N-terminal" evidence="5">
    <location>
        <begin position="3"/>
        <end position="108"/>
    </location>
</feature>
<sequence>MAITPFECHVPDSVIDDLYQRLDNTRWPDQLPGVGWDYGTERGFLQELCDHWRHRFDWRAAEARFNAFPQFMTEIGGEQVHFYHIRSPEPDAMPLIITHGYPGSVAEFLDIFGPLTDPAKHGGDRRDAFHVIAPSIPGYGFSGPTRTTGFDIGRAADVNIALMEMLGYDRYVAQGGDWGSAISTAMAVKQPERVIALHLNFITGHPADPANPHAGLSEAEVKALEWKANYDRWESGYQAIQGTKPQSVAYGLTDSPAGLAGWIVEKFKTWSDCGDAVETFSKDKLLENIMLYWVTGTINSAMRLYYEVMAPNRWKGVPSEKVSVPTGHARFPAEIRPTPRAWAEQVYTNLIHWREMPAGGHFAADEQPEDFVDELRGFFRQFRG</sequence>
<evidence type="ECO:0000313" key="6">
    <source>
        <dbReference type="EMBL" id="RVT89444.1"/>
    </source>
</evidence>
<dbReference type="PRINTS" id="PR00412">
    <property type="entry name" value="EPOXHYDRLASE"/>
</dbReference>
<dbReference type="SUPFAM" id="SSF53474">
    <property type="entry name" value="alpha/beta-Hydrolases"/>
    <property type="match status" value="1"/>
</dbReference>
<organism evidence="6 7">
    <name type="scientific">Sphingomonas crocodyli</name>
    <dbReference type="NCBI Taxonomy" id="1979270"/>
    <lineage>
        <taxon>Bacteria</taxon>
        <taxon>Pseudomonadati</taxon>
        <taxon>Pseudomonadota</taxon>
        <taxon>Alphaproteobacteria</taxon>
        <taxon>Sphingomonadales</taxon>
        <taxon>Sphingomonadaceae</taxon>
        <taxon>Sphingomonas</taxon>
    </lineage>
</organism>
<dbReference type="InterPro" id="IPR029058">
    <property type="entry name" value="AB_hydrolase_fold"/>
</dbReference>
<dbReference type="InterPro" id="IPR010497">
    <property type="entry name" value="Epoxide_hydro_N"/>
</dbReference>
<keyword evidence="7" id="KW-1185">Reference proteome</keyword>
<dbReference type="PANTHER" id="PTHR21661">
    <property type="entry name" value="EPOXIDE HYDROLASE 1-RELATED"/>
    <property type="match status" value="1"/>
</dbReference>
<accession>A0A437LVP2</accession>
<gene>
    <name evidence="6" type="ORF">EOD43_22030</name>
</gene>
<dbReference type="OrthoDB" id="27092at2"/>